<dbReference type="PROSITE" id="PS50035">
    <property type="entry name" value="PLD"/>
    <property type="match status" value="2"/>
</dbReference>
<evidence type="ECO:0000256" key="6">
    <source>
        <dbReference type="ARBA" id="ARBA00022737"/>
    </source>
</evidence>
<dbReference type="PANTHER" id="PTHR21248:SF22">
    <property type="entry name" value="PHOSPHOLIPASE D"/>
    <property type="match status" value="1"/>
</dbReference>
<dbReference type="RefSeq" id="WP_220379911.1">
    <property type="nucleotide sequence ID" value="NZ_CP080544.1"/>
</dbReference>
<keyword evidence="3" id="KW-0444">Lipid biosynthesis</keyword>
<dbReference type="Proteomes" id="UP000824755">
    <property type="component" value="Chromosome"/>
</dbReference>
<sequence length="484" mass="55043">MFDRFQGFWATFWDIEHIRVYLTVAWLAYLIGLGIWIVLQKREPVATLSWLMGLAALPYIGLLVYVLIGPQRIKRFRLRRSRARVAALAEAEKLERSEQVELSRLATATTEFVPTSATDVHLLIDGHAKYTHLLKDIAEAQHHIHLEYYIYAADEVGTAIRDALVERARAGVTVRLLLDALGSSRATEKYFKPLLDAGGEIAWFHPTHFSRIWKFWRRPWVNMRSHRKIVVIDSLIGYTGGINVTIEEDESRRDDAYRDLHMRMTGKVVLQLQQIFVEDWAYSTGHREFISQVARTLPALEEGRFCVQAIPSGPDSDWEAIHRVHVGAIHAARKRVWLLTPYFVPGEAALMALTSAALAGLDVRLMVPHRSDSLLVTLAARSYFDRLLAAGVKIYQYGPRMLHTKAMLVDDDIALIGTANFDPRSFRLNFEVTMLFNDEEVASALEKQILAEFPSAPRVRDPGKRPWLTAQLPEAVARLMSPLL</sequence>
<keyword evidence="11" id="KW-1208">Phospholipid metabolism</keyword>
<keyword evidence="10" id="KW-0594">Phospholipid biosynthesis</keyword>
<feature type="domain" description="PLD phosphodiesterase" evidence="14">
    <location>
        <begin position="398"/>
        <end position="425"/>
    </location>
</feature>
<keyword evidence="9 13" id="KW-0472">Membrane</keyword>
<keyword evidence="4" id="KW-0808">Transferase</keyword>
<evidence type="ECO:0000256" key="10">
    <source>
        <dbReference type="ARBA" id="ARBA00023209"/>
    </source>
</evidence>
<feature type="transmembrane region" description="Helical" evidence="13">
    <location>
        <begin position="45"/>
        <end position="68"/>
    </location>
</feature>
<evidence type="ECO:0000313" key="15">
    <source>
        <dbReference type="EMBL" id="QYR53093.1"/>
    </source>
</evidence>
<dbReference type="InterPro" id="IPR027379">
    <property type="entry name" value="CLS_N"/>
</dbReference>
<dbReference type="EC" id="2.7.8.-" evidence="12"/>
<dbReference type="Gene3D" id="3.30.870.10">
    <property type="entry name" value="Endonuclease Chain A"/>
    <property type="match status" value="2"/>
</dbReference>
<dbReference type="SUPFAM" id="SSF56024">
    <property type="entry name" value="Phospholipase D/nuclease"/>
    <property type="match status" value="2"/>
</dbReference>
<evidence type="ECO:0000256" key="13">
    <source>
        <dbReference type="SAM" id="Phobius"/>
    </source>
</evidence>
<dbReference type="NCBIfam" id="TIGR04265">
    <property type="entry name" value="bac_cardiolipin"/>
    <property type="match status" value="1"/>
</dbReference>
<evidence type="ECO:0000256" key="5">
    <source>
        <dbReference type="ARBA" id="ARBA00022692"/>
    </source>
</evidence>
<dbReference type="Pfam" id="PF13396">
    <property type="entry name" value="PLDc_N"/>
    <property type="match status" value="1"/>
</dbReference>
<keyword evidence="16" id="KW-1185">Reference proteome</keyword>
<feature type="domain" description="PLD phosphodiesterase" evidence="14">
    <location>
        <begin position="221"/>
        <end position="248"/>
    </location>
</feature>
<dbReference type="InterPro" id="IPR022924">
    <property type="entry name" value="Cardiolipin_synthase"/>
</dbReference>
<keyword evidence="2" id="KW-1003">Cell membrane</keyword>
<comment type="subcellular location">
    <subcellularLocation>
        <location evidence="1">Cell membrane</location>
        <topology evidence="1">Multi-pass membrane protein</topology>
    </subcellularLocation>
</comment>
<keyword evidence="6" id="KW-0677">Repeat</keyword>
<evidence type="ECO:0000313" key="16">
    <source>
        <dbReference type="Proteomes" id="UP000824755"/>
    </source>
</evidence>
<dbReference type="CDD" id="cd09112">
    <property type="entry name" value="PLDc_CLS_2"/>
    <property type="match status" value="1"/>
</dbReference>
<keyword evidence="8" id="KW-0443">Lipid metabolism</keyword>
<dbReference type="InterPro" id="IPR001736">
    <property type="entry name" value="PLipase_D/transphosphatidylase"/>
</dbReference>
<organism evidence="15 16">
    <name type="scientific">Lysobacter soyae</name>
    <dbReference type="NCBI Taxonomy" id="2764185"/>
    <lineage>
        <taxon>Bacteria</taxon>
        <taxon>Pseudomonadati</taxon>
        <taxon>Pseudomonadota</taxon>
        <taxon>Gammaproteobacteria</taxon>
        <taxon>Lysobacterales</taxon>
        <taxon>Lysobacteraceae</taxon>
        <taxon>Lysobacter</taxon>
    </lineage>
</organism>
<evidence type="ECO:0000259" key="14">
    <source>
        <dbReference type="PROSITE" id="PS50035"/>
    </source>
</evidence>
<evidence type="ECO:0000256" key="4">
    <source>
        <dbReference type="ARBA" id="ARBA00022679"/>
    </source>
</evidence>
<dbReference type="InterPro" id="IPR025202">
    <property type="entry name" value="PLD-like_dom"/>
</dbReference>
<gene>
    <name evidence="15" type="primary">cls</name>
    <name evidence="15" type="ORF">H8L67_00790</name>
</gene>
<dbReference type="PANTHER" id="PTHR21248">
    <property type="entry name" value="CARDIOLIPIN SYNTHASE"/>
    <property type="match status" value="1"/>
</dbReference>
<evidence type="ECO:0000256" key="9">
    <source>
        <dbReference type="ARBA" id="ARBA00023136"/>
    </source>
</evidence>
<feature type="transmembrane region" description="Helical" evidence="13">
    <location>
        <begin position="20"/>
        <end position="39"/>
    </location>
</feature>
<dbReference type="SMART" id="SM00155">
    <property type="entry name" value="PLDc"/>
    <property type="match status" value="2"/>
</dbReference>
<evidence type="ECO:0000256" key="2">
    <source>
        <dbReference type="ARBA" id="ARBA00022475"/>
    </source>
</evidence>
<name>A0ABX8WQB2_9GAMM</name>
<keyword evidence="5 13" id="KW-0812">Transmembrane</keyword>
<protein>
    <recommendedName>
        <fullName evidence="12">Cardiolipin synthase</fullName>
        <ecNumber evidence="12">2.7.8.-</ecNumber>
    </recommendedName>
</protein>
<evidence type="ECO:0000256" key="8">
    <source>
        <dbReference type="ARBA" id="ARBA00023098"/>
    </source>
</evidence>
<evidence type="ECO:0000256" key="1">
    <source>
        <dbReference type="ARBA" id="ARBA00004651"/>
    </source>
</evidence>
<dbReference type="EMBL" id="CP080544">
    <property type="protein sequence ID" value="QYR53093.1"/>
    <property type="molecule type" value="Genomic_DNA"/>
</dbReference>
<reference evidence="15 16" key="1">
    <citation type="submission" date="2021-08" db="EMBL/GenBank/DDBJ databases">
        <title>Lysobacter sp. strain CJ11 Genome sequencing and assembly.</title>
        <authorList>
            <person name="Kim I."/>
        </authorList>
    </citation>
    <scope>NUCLEOTIDE SEQUENCE [LARGE SCALE GENOMIC DNA]</scope>
    <source>
        <strain evidence="15 16">CJ11</strain>
    </source>
</reference>
<dbReference type="Pfam" id="PF13091">
    <property type="entry name" value="PLDc_2"/>
    <property type="match status" value="2"/>
</dbReference>
<evidence type="ECO:0000256" key="12">
    <source>
        <dbReference type="NCBIfam" id="TIGR04265"/>
    </source>
</evidence>
<accession>A0ABX8WQB2</accession>
<dbReference type="CDD" id="cd09110">
    <property type="entry name" value="PLDc_CLS_1"/>
    <property type="match status" value="1"/>
</dbReference>
<proteinExistence type="predicted"/>
<keyword evidence="7 13" id="KW-1133">Transmembrane helix</keyword>
<evidence type="ECO:0000256" key="11">
    <source>
        <dbReference type="ARBA" id="ARBA00023264"/>
    </source>
</evidence>
<evidence type="ECO:0000256" key="7">
    <source>
        <dbReference type="ARBA" id="ARBA00022989"/>
    </source>
</evidence>
<evidence type="ECO:0000256" key="3">
    <source>
        <dbReference type="ARBA" id="ARBA00022516"/>
    </source>
</evidence>